<name>A0A8J3N3V9_9CHLR</name>
<evidence type="ECO:0000313" key="1">
    <source>
        <dbReference type="EMBL" id="GHO94808.1"/>
    </source>
</evidence>
<dbReference type="EMBL" id="BNJK01000001">
    <property type="protein sequence ID" value="GHO94808.1"/>
    <property type="molecule type" value="Genomic_DNA"/>
</dbReference>
<dbReference type="Proteomes" id="UP000597444">
    <property type="component" value="Unassembled WGS sequence"/>
</dbReference>
<sequence>MATCIHCWEDHAPGENNCAYNWCCDKEKSYGHDPVCPNA</sequence>
<proteinExistence type="predicted"/>
<protein>
    <submittedName>
        <fullName evidence="1">Uncharacterized protein</fullName>
    </submittedName>
</protein>
<organism evidence="1 2">
    <name type="scientific">Reticulibacter mediterranei</name>
    <dbReference type="NCBI Taxonomy" id="2778369"/>
    <lineage>
        <taxon>Bacteria</taxon>
        <taxon>Bacillati</taxon>
        <taxon>Chloroflexota</taxon>
        <taxon>Ktedonobacteria</taxon>
        <taxon>Ktedonobacterales</taxon>
        <taxon>Reticulibacteraceae</taxon>
        <taxon>Reticulibacter</taxon>
    </lineage>
</organism>
<dbReference type="AlphaFoldDB" id="A0A8J3N3V9"/>
<gene>
    <name evidence="1" type="ORF">KSF_048560</name>
</gene>
<comment type="caution">
    <text evidence="1">The sequence shown here is derived from an EMBL/GenBank/DDBJ whole genome shotgun (WGS) entry which is preliminary data.</text>
</comment>
<reference evidence="1" key="1">
    <citation type="submission" date="2020-10" db="EMBL/GenBank/DDBJ databases">
        <title>Taxonomic study of unclassified bacteria belonging to the class Ktedonobacteria.</title>
        <authorList>
            <person name="Yabe S."/>
            <person name="Wang C.M."/>
            <person name="Zheng Y."/>
            <person name="Sakai Y."/>
            <person name="Cavaletti L."/>
            <person name="Monciardini P."/>
            <person name="Donadio S."/>
        </authorList>
    </citation>
    <scope>NUCLEOTIDE SEQUENCE</scope>
    <source>
        <strain evidence="1">ID150040</strain>
    </source>
</reference>
<evidence type="ECO:0000313" key="2">
    <source>
        <dbReference type="Proteomes" id="UP000597444"/>
    </source>
</evidence>
<keyword evidence="2" id="KW-1185">Reference proteome</keyword>
<accession>A0A8J3N3V9</accession>